<organism evidence="9 10">
    <name type="scientific">Paraburkholderia antibiotica</name>
    <dbReference type="NCBI Taxonomy" id="2728839"/>
    <lineage>
        <taxon>Bacteria</taxon>
        <taxon>Pseudomonadati</taxon>
        <taxon>Pseudomonadota</taxon>
        <taxon>Betaproteobacteria</taxon>
        <taxon>Burkholderiales</taxon>
        <taxon>Burkholderiaceae</taxon>
        <taxon>Paraburkholderia</taxon>
    </lineage>
</organism>
<dbReference type="GO" id="GO:0046872">
    <property type="term" value="F:metal ion binding"/>
    <property type="evidence" value="ECO:0007669"/>
    <property type="project" value="UniProtKB-KW"/>
</dbReference>
<evidence type="ECO:0000256" key="2">
    <source>
        <dbReference type="ARBA" id="ARBA00022723"/>
    </source>
</evidence>
<accession>A0A7Y0A291</accession>
<keyword evidence="1" id="KW-0004">4Fe-4S</keyword>
<comment type="caution">
    <text evidence="9">The sequence shown here is derived from an EMBL/GenBank/DDBJ whole genome shotgun (WGS) entry which is preliminary data.</text>
</comment>
<dbReference type="SMART" id="SM00987">
    <property type="entry name" value="UreE_C"/>
    <property type="match status" value="1"/>
</dbReference>
<proteinExistence type="predicted"/>
<evidence type="ECO:0000256" key="7">
    <source>
        <dbReference type="ARBA" id="ARBA00023204"/>
    </source>
</evidence>
<gene>
    <name evidence="9" type="ORF">HHL14_30735</name>
</gene>
<keyword evidence="5" id="KW-0408">Iron</keyword>
<dbReference type="PANTHER" id="PTHR33693">
    <property type="entry name" value="TYPE-5 URACIL-DNA GLYCOSYLASE"/>
    <property type="match status" value="1"/>
</dbReference>
<dbReference type="AlphaFoldDB" id="A0A7Y0A291"/>
<evidence type="ECO:0000256" key="1">
    <source>
        <dbReference type="ARBA" id="ARBA00022485"/>
    </source>
</evidence>
<dbReference type="GO" id="GO:0097506">
    <property type="term" value="F:deaminated base DNA N-glycosylase activity"/>
    <property type="evidence" value="ECO:0007669"/>
    <property type="project" value="UniProtKB-ARBA"/>
</dbReference>
<dbReference type="InterPro" id="IPR036895">
    <property type="entry name" value="Uracil-DNA_glycosylase-like_sf"/>
</dbReference>
<keyword evidence="3" id="KW-0227">DNA damage</keyword>
<name>A0A7Y0A291_9BURK</name>
<evidence type="ECO:0000313" key="10">
    <source>
        <dbReference type="Proteomes" id="UP000583127"/>
    </source>
</evidence>
<dbReference type="GO" id="GO:0006281">
    <property type="term" value="P:DNA repair"/>
    <property type="evidence" value="ECO:0007669"/>
    <property type="project" value="UniProtKB-KW"/>
</dbReference>
<keyword evidence="2" id="KW-0479">Metal-binding</keyword>
<dbReference type="Pfam" id="PF03167">
    <property type="entry name" value="UDG"/>
    <property type="match status" value="1"/>
</dbReference>
<feature type="domain" description="Uracil-DNA glycosylase-like" evidence="8">
    <location>
        <begin position="36"/>
        <end position="188"/>
    </location>
</feature>
<dbReference type="SUPFAM" id="SSF52141">
    <property type="entry name" value="Uracil-DNA glycosylase-like"/>
    <property type="match status" value="1"/>
</dbReference>
<evidence type="ECO:0000256" key="5">
    <source>
        <dbReference type="ARBA" id="ARBA00023004"/>
    </source>
</evidence>
<dbReference type="Gene3D" id="3.40.470.10">
    <property type="entry name" value="Uracil-DNA glycosylase-like domain"/>
    <property type="match status" value="1"/>
</dbReference>
<keyword evidence="7" id="KW-0234">DNA repair</keyword>
<evidence type="ECO:0000313" key="9">
    <source>
        <dbReference type="EMBL" id="NML35187.1"/>
    </source>
</evidence>
<dbReference type="InterPro" id="IPR051536">
    <property type="entry name" value="UDG_Type-4/5"/>
</dbReference>
<dbReference type="Proteomes" id="UP000583127">
    <property type="component" value="Unassembled WGS sequence"/>
</dbReference>
<dbReference type="GO" id="GO:0051539">
    <property type="term" value="F:4 iron, 4 sulfur cluster binding"/>
    <property type="evidence" value="ECO:0007669"/>
    <property type="project" value="UniProtKB-KW"/>
</dbReference>
<keyword evidence="10" id="KW-1185">Reference proteome</keyword>
<sequence>MTSIDDKETKFLDLVSRVTSCEKCPRMTGSARVLGPGCGPLDAPLMFVGEAPGRLGADGSHLPFHGDKSGHNFESLIEQVGISRYEVFVTNAVLCNPKDERGNNATPTPAEIANCAPFLQETIEIVDPSLVVTLGAVALKACGILQAHTLSLREHVRTNNAWLRRSLIPVYHPGQRAMVHRSFANQLSDYQFVAETLRRGKKQRKRSTGGKPRADAAKLGHVAHRILQSKSEGLSYFALHKLCFLAELASLETSGERLTNAYVVRQKDGPYFVDLHLAKLPQLVPGIMIRSVGGKVMLGLTSQVDFLMSEFTQALSAPDEAAVKAVVAKYGNMRDEELKRVVYLSKYMRALLRKEKSNGANFYNAAVLPFVTKVSRVSTSEKSS</sequence>
<evidence type="ECO:0000256" key="4">
    <source>
        <dbReference type="ARBA" id="ARBA00022801"/>
    </source>
</evidence>
<evidence type="ECO:0000256" key="6">
    <source>
        <dbReference type="ARBA" id="ARBA00023014"/>
    </source>
</evidence>
<keyword evidence="6" id="KW-0411">Iron-sulfur</keyword>
<dbReference type="PANTHER" id="PTHR33693:SF3">
    <property type="entry name" value="TYPE-5 URACIL-DNA GLYCOSYLASE"/>
    <property type="match status" value="1"/>
</dbReference>
<evidence type="ECO:0000256" key="3">
    <source>
        <dbReference type="ARBA" id="ARBA00022763"/>
    </source>
</evidence>
<evidence type="ECO:0000259" key="8">
    <source>
        <dbReference type="SMART" id="SM00986"/>
    </source>
</evidence>
<dbReference type="InterPro" id="IPR005122">
    <property type="entry name" value="Uracil-DNA_glycosylase-like"/>
</dbReference>
<reference evidence="9 10" key="1">
    <citation type="submission" date="2020-04" db="EMBL/GenBank/DDBJ databases">
        <title>Paraburkholderia sp. G-4-1-8 isolated from soil.</title>
        <authorList>
            <person name="Dahal R.H."/>
        </authorList>
    </citation>
    <scope>NUCLEOTIDE SEQUENCE [LARGE SCALE GENOMIC DNA]</scope>
    <source>
        <strain evidence="9 10">G-4-1-8</strain>
    </source>
</reference>
<dbReference type="EMBL" id="JABBFZ010000032">
    <property type="protein sequence ID" value="NML35187.1"/>
    <property type="molecule type" value="Genomic_DNA"/>
</dbReference>
<dbReference type="SMART" id="SM00986">
    <property type="entry name" value="UDG"/>
    <property type="match status" value="1"/>
</dbReference>
<dbReference type="CDD" id="cd10030">
    <property type="entry name" value="UDG-F4_TTUDGA_SPO1dp_like"/>
    <property type="match status" value="1"/>
</dbReference>
<keyword evidence="4" id="KW-0378">Hydrolase</keyword>
<protein>
    <submittedName>
        <fullName evidence="9">Uracil-DNA glycosylase</fullName>
    </submittedName>
</protein>